<comment type="similarity">
    <text evidence="1">Belongs to the Cyclase 1 superfamily.</text>
</comment>
<dbReference type="PANTHER" id="PTHR34861">
    <property type="match status" value="1"/>
</dbReference>
<evidence type="ECO:0000256" key="2">
    <source>
        <dbReference type="SAM" id="MobiDB-lite"/>
    </source>
</evidence>
<protein>
    <submittedName>
        <fullName evidence="3">Cyclase</fullName>
    </submittedName>
</protein>
<evidence type="ECO:0000313" key="4">
    <source>
        <dbReference type="Proteomes" id="UP001147695"/>
    </source>
</evidence>
<dbReference type="GO" id="GO:0019441">
    <property type="term" value="P:L-tryptophan catabolic process to kynurenine"/>
    <property type="evidence" value="ECO:0007669"/>
    <property type="project" value="InterPro"/>
</dbReference>
<gene>
    <name evidence="3" type="ORF">N7452_000479</name>
</gene>
<dbReference type="Pfam" id="PF04199">
    <property type="entry name" value="Cyclase"/>
    <property type="match status" value="1"/>
</dbReference>
<sequence>MSRSSTTRLSGISEHIKSPVRGQVCDSKQLPTTMSTQAADHLPWNPNSTSFPTRKNLPKLPDAPDGAAWVWGKDDELGRLNLLTPQRVKASAAEIETGEMIRLEWVSCCRILSNQRLYLQLISSLPLTVPETPAFDREVFQHNIKPLIEGIAYDDTYTMNTQSGTQWDGFRHVGHIGSKCFYNGAKSTDFVGDAPNHRCSIHYWAVHGIAGRGILLDYYHYAQTNNKVYDPYTTHSIGLSELQACATSQGIDLRPQAEGGDIRVGDILLVRSGFVDRYGELSPEQRHAAATRSHDDLCFAGLAREPAIRDWLHDCYFAAVAGDSPTFEAWPVPEMDHLHQDLLALWGCPIGEMWDLEKLADKCRSRGKWTFFLTSAPANMPGGVGSHANATVIL</sequence>
<dbReference type="PANTHER" id="PTHR34861:SF10">
    <property type="entry name" value="CYCLASE"/>
    <property type="match status" value="1"/>
</dbReference>
<dbReference type="Gene3D" id="3.50.30.50">
    <property type="entry name" value="Putative cyclase"/>
    <property type="match status" value="1"/>
</dbReference>
<evidence type="ECO:0000313" key="3">
    <source>
        <dbReference type="EMBL" id="KAJ5351505.1"/>
    </source>
</evidence>
<reference evidence="3" key="2">
    <citation type="journal article" date="2023" name="IMA Fungus">
        <title>Comparative genomic study of the Penicillium genus elucidates a diverse pangenome and 15 lateral gene transfer events.</title>
        <authorList>
            <person name="Petersen C."/>
            <person name="Sorensen T."/>
            <person name="Nielsen M.R."/>
            <person name="Sondergaard T.E."/>
            <person name="Sorensen J.L."/>
            <person name="Fitzpatrick D.A."/>
            <person name="Frisvad J.C."/>
            <person name="Nielsen K.L."/>
        </authorList>
    </citation>
    <scope>NUCLEOTIDE SEQUENCE</scope>
    <source>
        <strain evidence="3">IBT 35673</strain>
    </source>
</reference>
<evidence type="ECO:0000256" key="1">
    <source>
        <dbReference type="ARBA" id="ARBA00007865"/>
    </source>
</evidence>
<dbReference type="Proteomes" id="UP001147695">
    <property type="component" value="Unassembled WGS sequence"/>
</dbReference>
<organism evidence="3 4">
    <name type="scientific">Penicillium brevicompactum</name>
    <dbReference type="NCBI Taxonomy" id="5074"/>
    <lineage>
        <taxon>Eukaryota</taxon>
        <taxon>Fungi</taxon>
        <taxon>Dikarya</taxon>
        <taxon>Ascomycota</taxon>
        <taxon>Pezizomycotina</taxon>
        <taxon>Eurotiomycetes</taxon>
        <taxon>Eurotiomycetidae</taxon>
        <taxon>Eurotiales</taxon>
        <taxon>Aspergillaceae</taxon>
        <taxon>Penicillium</taxon>
    </lineage>
</organism>
<dbReference type="AlphaFoldDB" id="A0A9W9UQ87"/>
<accession>A0A9W9UQ87</accession>
<name>A0A9W9UQ87_PENBR</name>
<dbReference type="InterPro" id="IPR037175">
    <property type="entry name" value="KFase_sf"/>
</dbReference>
<dbReference type="InterPro" id="IPR007325">
    <property type="entry name" value="KFase/CYL"/>
</dbReference>
<dbReference type="GO" id="GO:0004061">
    <property type="term" value="F:arylformamidase activity"/>
    <property type="evidence" value="ECO:0007669"/>
    <property type="project" value="InterPro"/>
</dbReference>
<proteinExistence type="inferred from homology"/>
<dbReference type="EMBL" id="JAPZBQ010000001">
    <property type="protein sequence ID" value="KAJ5351505.1"/>
    <property type="molecule type" value="Genomic_DNA"/>
</dbReference>
<reference evidence="3" key="1">
    <citation type="submission" date="2022-12" db="EMBL/GenBank/DDBJ databases">
        <authorList>
            <person name="Petersen C."/>
        </authorList>
    </citation>
    <scope>NUCLEOTIDE SEQUENCE</scope>
    <source>
        <strain evidence="3">IBT 35673</strain>
    </source>
</reference>
<comment type="caution">
    <text evidence="3">The sequence shown here is derived from an EMBL/GenBank/DDBJ whole genome shotgun (WGS) entry which is preliminary data.</text>
</comment>
<dbReference type="SUPFAM" id="SSF102198">
    <property type="entry name" value="Putative cyclase"/>
    <property type="match status" value="1"/>
</dbReference>
<feature type="region of interest" description="Disordered" evidence="2">
    <location>
        <begin position="36"/>
        <end position="58"/>
    </location>
</feature>